<name>A0A154P164_DUFNO</name>
<reference evidence="1 2" key="1">
    <citation type="submission" date="2015-07" db="EMBL/GenBank/DDBJ databases">
        <title>The genome of Dufourea novaeangliae.</title>
        <authorList>
            <person name="Pan H."/>
            <person name="Kapheim K."/>
        </authorList>
    </citation>
    <scope>NUCLEOTIDE SEQUENCE [LARGE SCALE GENOMIC DNA]</scope>
    <source>
        <strain evidence="1">0120121106</strain>
        <tissue evidence="1">Whole body</tissue>
    </source>
</reference>
<protein>
    <submittedName>
        <fullName evidence="1">Uncharacterized protein</fullName>
    </submittedName>
</protein>
<dbReference type="EMBL" id="KQ434796">
    <property type="protein sequence ID" value="KZC05665.1"/>
    <property type="molecule type" value="Genomic_DNA"/>
</dbReference>
<sequence>MSCLSRAVLFPEQDLAVRQKRRRVARDDNRGPDHIATRRFFLDDVSGNISRSCIYIHTHLYNMPCMPRPYTLIPYRTCTDNDHVVIYPQEARSLLLARLIIDFNQSPGSSQETLLIRFFQSKIAEAIETWKRIFCSWALLEHVDARFLGFKMILCVAEKIFRRHRDNS</sequence>
<proteinExistence type="predicted"/>
<evidence type="ECO:0000313" key="2">
    <source>
        <dbReference type="Proteomes" id="UP000076502"/>
    </source>
</evidence>
<accession>A0A154P164</accession>
<dbReference type="Proteomes" id="UP000076502">
    <property type="component" value="Unassembled WGS sequence"/>
</dbReference>
<organism evidence="1 2">
    <name type="scientific">Dufourea novaeangliae</name>
    <name type="common">Sweat bee</name>
    <dbReference type="NCBI Taxonomy" id="178035"/>
    <lineage>
        <taxon>Eukaryota</taxon>
        <taxon>Metazoa</taxon>
        <taxon>Ecdysozoa</taxon>
        <taxon>Arthropoda</taxon>
        <taxon>Hexapoda</taxon>
        <taxon>Insecta</taxon>
        <taxon>Pterygota</taxon>
        <taxon>Neoptera</taxon>
        <taxon>Endopterygota</taxon>
        <taxon>Hymenoptera</taxon>
        <taxon>Apocrita</taxon>
        <taxon>Aculeata</taxon>
        <taxon>Apoidea</taxon>
        <taxon>Anthophila</taxon>
        <taxon>Halictidae</taxon>
        <taxon>Rophitinae</taxon>
        <taxon>Dufourea</taxon>
    </lineage>
</organism>
<evidence type="ECO:0000313" key="1">
    <source>
        <dbReference type="EMBL" id="KZC05665.1"/>
    </source>
</evidence>
<gene>
    <name evidence="1" type="ORF">WN55_04605</name>
</gene>
<dbReference type="AlphaFoldDB" id="A0A154P164"/>
<keyword evidence="2" id="KW-1185">Reference proteome</keyword>